<gene>
    <name evidence="1" type="ORF">MILVUS5_LOCUS7526</name>
</gene>
<sequence>MVENIVGQKCLELFIKSLMGHLSMKRLRKKIFVIFAATFSFEVIYLASVVLLGTWCCFVWCGLFSALSASLNEIHFHNQDQLQAEIEIAKTHLENEAFLIVFGKEHGGFARNMRLGLTPSQLTTTRSAILTTSSEANEKMKEMQAEIDSVKDKASQFDILKEQVAFLLQMHNSKENQVIE</sequence>
<dbReference type="EMBL" id="CASHSV030000013">
    <property type="protein sequence ID" value="CAJ2637136.1"/>
    <property type="molecule type" value="Genomic_DNA"/>
</dbReference>
<comment type="caution">
    <text evidence="1">The sequence shown here is derived from an EMBL/GenBank/DDBJ whole genome shotgun (WGS) entry which is preliminary data.</text>
</comment>
<keyword evidence="2" id="KW-1185">Reference proteome</keyword>
<reference evidence="1" key="1">
    <citation type="submission" date="2023-10" db="EMBL/GenBank/DDBJ databases">
        <authorList>
            <person name="Rodriguez Cubillos JULIANA M."/>
            <person name="De Vega J."/>
        </authorList>
    </citation>
    <scope>NUCLEOTIDE SEQUENCE</scope>
</reference>
<accession>A0ACB0IYP7</accession>
<organism evidence="1 2">
    <name type="scientific">Trifolium pratense</name>
    <name type="common">Red clover</name>
    <dbReference type="NCBI Taxonomy" id="57577"/>
    <lineage>
        <taxon>Eukaryota</taxon>
        <taxon>Viridiplantae</taxon>
        <taxon>Streptophyta</taxon>
        <taxon>Embryophyta</taxon>
        <taxon>Tracheophyta</taxon>
        <taxon>Spermatophyta</taxon>
        <taxon>Magnoliopsida</taxon>
        <taxon>eudicotyledons</taxon>
        <taxon>Gunneridae</taxon>
        <taxon>Pentapetalae</taxon>
        <taxon>rosids</taxon>
        <taxon>fabids</taxon>
        <taxon>Fabales</taxon>
        <taxon>Fabaceae</taxon>
        <taxon>Papilionoideae</taxon>
        <taxon>50 kb inversion clade</taxon>
        <taxon>NPAAA clade</taxon>
        <taxon>Hologalegina</taxon>
        <taxon>IRL clade</taxon>
        <taxon>Trifolieae</taxon>
        <taxon>Trifolium</taxon>
    </lineage>
</organism>
<evidence type="ECO:0000313" key="1">
    <source>
        <dbReference type="EMBL" id="CAJ2637136.1"/>
    </source>
</evidence>
<proteinExistence type="predicted"/>
<dbReference type="Proteomes" id="UP001177021">
    <property type="component" value="Unassembled WGS sequence"/>
</dbReference>
<evidence type="ECO:0000313" key="2">
    <source>
        <dbReference type="Proteomes" id="UP001177021"/>
    </source>
</evidence>
<protein>
    <submittedName>
        <fullName evidence="1">Uncharacterized protein</fullName>
    </submittedName>
</protein>
<name>A0ACB0IYP7_TRIPR</name>